<dbReference type="SUPFAM" id="SSF51735">
    <property type="entry name" value="NAD(P)-binding Rossmann-fold domains"/>
    <property type="match status" value="1"/>
</dbReference>
<gene>
    <name evidence="14" type="ORF">DSAG12_02466</name>
</gene>
<keyword evidence="7" id="KW-0479">Metal-binding</keyword>
<dbReference type="Pfam" id="PF00549">
    <property type="entry name" value="Ligase_CoA"/>
    <property type="match status" value="1"/>
</dbReference>
<evidence type="ECO:0000256" key="8">
    <source>
        <dbReference type="ARBA" id="ARBA00022741"/>
    </source>
</evidence>
<reference evidence="14 15" key="1">
    <citation type="journal article" date="2020" name="Nature">
        <title>Isolation of an archaeon at the prokaryote-eukaryote interface.</title>
        <authorList>
            <person name="Imachi H."/>
            <person name="Nobu M.K."/>
            <person name="Nakahara N."/>
            <person name="Morono Y."/>
            <person name="Ogawara M."/>
            <person name="Takaki Y."/>
            <person name="Takano Y."/>
            <person name="Uematsu K."/>
            <person name="Ikuta T."/>
            <person name="Ito M."/>
            <person name="Matsui Y."/>
            <person name="Miyazaki M."/>
            <person name="Murata K."/>
            <person name="Saito Y."/>
            <person name="Sakai S."/>
            <person name="Song C."/>
            <person name="Tasumi E."/>
            <person name="Yamanaka Y."/>
            <person name="Yamaguchi T."/>
            <person name="Kamagata Y."/>
            <person name="Tamaki H."/>
            <person name="Takai K."/>
        </authorList>
    </citation>
    <scope>NUCLEOTIDE SEQUENCE [LARGE SCALE GENOMIC DNA]</scope>
    <source>
        <strain evidence="14 15">MK-D1</strain>
    </source>
</reference>
<dbReference type="InterPro" id="IPR017440">
    <property type="entry name" value="Cit_synth/succinyl-CoA_lig_AS"/>
</dbReference>
<dbReference type="SUPFAM" id="SSF48256">
    <property type="entry name" value="Citrate synthase"/>
    <property type="match status" value="1"/>
</dbReference>
<evidence type="ECO:0000313" key="14">
    <source>
        <dbReference type="EMBL" id="QEE16636.1"/>
    </source>
</evidence>
<dbReference type="InterPro" id="IPR005811">
    <property type="entry name" value="SUCC_ACL_C"/>
</dbReference>
<dbReference type="InterPro" id="IPR036969">
    <property type="entry name" value="Citrate_synthase_sf"/>
</dbReference>
<evidence type="ECO:0000256" key="2">
    <source>
        <dbReference type="ARBA" id="ARBA00012639"/>
    </source>
</evidence>
<dbReference type="FunFam" id="1.10.230.10:FF:000005">
    <property type="entry name" value="ATP-citrate synthase subunit 1"/>
    <property type="match status" value="1"/>
</dbReference>
<evidence type="ECO:0000256" key="4">
    <source>
        <dbReference type="ARBA" id="ARBA00022516"/>
    </source>
</evidence>
<name>A0A5B9DD49_9ARCH</name>
<dbReference type="Pfam" id="PF02629">
    <property type="entry name" value="CoA_binding"/>
    <property type="match status" value="1"/>
</dbReference>
<proteinExistence type="predicted"/>
<dbReference type="InterPro" id="IPR033847">
    <property type="entry name" value="Citrt_syn/SCS-alpha_CS"/>
</dbReference>
<evidence type="ECO:0000256" key="1">
    <source>
        <dbReference type="ARBA" id="ARBA00004496"/>
    </source>
</evidence>
<dbReference type="PANTHER" id="PTHR23118:SF42">
    <property type="entry name" value="ATP-CITRATE SYNTHASE"/>
    <property type="match status" value="1"/>
</dbReference>
<dbReference type="GO" id="GO:0005829">
    <property type="term" value="C:cytosol"/>
    <property type="evidence" value="ECO:0007669"/>
    <property type="project" value="TreeGrafter"/>
</dbReference>
<dbReference type="Proteomes" id="UP000321408">
    <property type="component" value="Chromosome"/>
</dbReference>
<dbReference type="SMR" id="A0A5B9DD49"/>
<dbReference type="GO" id="GO:0016874">
    <property type="term" value="F:ligase activity"/>
    <property type="evidence" value="ECO:0007669"/>
    <property type="project" value="UniProtKB-KW"/>
</dbReference>
<evidence type="ECO:0000256" key="3">
    <source>
        <dbReference type="ARBA" id="ARBA00022490"/>
    </source>
</evidence>
<dbReference type="InterPro" id="IPR016102">
    <property type="entry name" value="Succinyl-CoA_synth-like"/>
</dbReference>
<keyword evidence="3" id="KW-0963">Cytoplasm</keyword>
<keyword evidence="6" id="KW-0808">Transferase</keyword>
<evidence type="ECO:0000256" key="5">
    <source>
        <dbReference type="ARBA" id="ARBA00022553"/>
    </source>
</evidence>
<evidence type="ECO:0000256" key="6">
    <source>
        <dbReference type="ARBA" id="ARBA00022679"/>
    </source>
</evidence>
<evidence type="ECO:0000313" key="15">
    <source>
        <dbReference type="Proteomes" id="UP000321408"/>
    </source>
</evidence>
<evidence type="ECO:0000256" key="9">
    <source>
        <dbReference type="ARBA" id="ARBA00022840"/>
    </source>
</evidence>
<dbReference type="FunFam" id="3.40.50.261:FF:000003">
    <property type="entry name" value="ATP-citrate synthase subunit"/>
    <property type="match status" value="1"/>
</dbReference>
<evidence type="ECO:0000256" key="11">
    <source>
        <dbReference type="ARBA" id="ARBA00023098"/>
    </source>
</evidence>
<dbReference type="InterPro" id="IPR002020">
    <property type="entry name" value="Citrate_synthase"/>
</dbReference>
<protein>
    <recommendedName>
        <fullName evidence="2">ATP citrate synthase</fullName>
        <ecNumber evidence="2">2.3.3.8</ecNumber>
    </recommendedName>
</protein>
<dbReference type="Gene3D" id="1.10.230.10">
    <property type="entry name" value="Cytochrome P450-Terp, domain 2"/>
    <property type="match status" value="1"/>
</dbReference>
<feature type="domain" description="CoA-binding" evidence="13">
    <location>
        <begin position="8"/>
        <end position="116"/>
    </location>
</feature>
<organism evidence="14 15">
    <name type="scientific">Promethearchaeum syntrophicum</name>
    <dbReference type="NCBI Taxonomy" id="2594042"/>
    <lineage>
        <taxon>Archaea</taxon>
        <taxon>Promethearchaeati</taxon>
        <taxon>Promethearchaeota</taxon>
        <taxon>Promethearchaeia</taxon>
        <taxon>Promethearchaeales</taxon>
        <taxon>Promethearchaeaceae</taxon>
        <taxon>Promethearchaeum</taxon>
    </lineage>
</organism>
<keyword evidence="5" id="KW-0597">Phosphoprotein</keyword>
<dbReference type="EMBL" id="CP042905">
    <property type="protein sequence ID" value="QEE16636.1"/>
    <property type="molecule type" value="Genomic_DNA"/>
</dbReference>
<keyword evidence="15" id="KW-1185">Reference proteome</keyword>
<keyword evidence="4" id="KW-0444">Lipid biosynthesis</keyword>
<keyword evidence="10" id="KW-0460">Magnesium</keyword>
<dbReference type="PRINTS" id="PR01798">
    <property type="entry name" value="SCOASYNTHASE"/>
</dbReference>
<dbReference type="Gene3D" id="3.40.50.720">
    <property type="entry name" value="NAD(P)-binding Rossmann-like Domain"/>
    <property type="match status" value="1"/>
</dbReference>
<dbReference type="InterPro" id="IPR016142">
    <property type="entry name" value="Citrate_synth-like_lrg_a-sub"/>
</dbReference>
<sequence>MEDYELFNEKTSAIIYGFQTRAIQRMIDFDYVCKREKPSVAAVIRPTQNDAVAYHKVFFGVKEIIIPVYKSLEMATRNHPEADVMVNFASFRSSYETSKEALESDTIRTVAIIAEGIPERQSRILGKIARERKKMIIGPATVGGIRAGAFKIGNTAGTIENVVLSKLYRPGSVGFVSKSGGMSNEMNFMIAQNSDGVYESIAIGGDRYPGASLIDHLLRYEQNPKIKMLVCLGEIGGTDEYKIVEALKDGRIKKPLVIWVTGTAASILPKGLQFGHAGAMAGSDLETADAKNKALKDIGAIVPKTYDELGDKIKETFDKLKAEGKIDPVDDFEPPKMPIDYAQAVKEGLVRRPTDVVVTISDDRGDVPTYNKKGLDAIIKENQSLGYVIGMLWFKRELPEYAQKYVEMVIKLTADHGPAVSGAHNAIITARAGKDLMSSLASGILTIGPRFGGAISDGAKYFRMAKDSGKTPSEFINYMKRVEKKNIPGIGHRIKSVQNPDVRVVLLKEFVIKNFPKHPYLDYALEVEKLTTSKRNNLILNVDGCIGICFLDLLENADFSPEEKQDIIDSEALNGLFVLGRSIGMMGHIFDQKRQRARLYRQPWDEILYD</sequence>
<dbReference type="Gene3D" id="3.40.50.261">
    <property type="entry name" value="Succinyl-CoA synthetase domains"/>
    <property type="match status" value="1"/>
</dbReference>
<dbReference type="Pfam" id="PF00285">
    <property type="entry name" value="Citrate_synt"/>
    <property type="match status" value="1"/>
</dbReference>
<dbReference type="EC" id="2.3.3.8" evidence="2"/>
<dbReference type="GO" id="GO:0003878">
    <property type="term" value="F:ATP citrate synthase activity"/>
    <property type="evidence" value="ECO:0007669"/>
    <property type="project" value="UniProtKB-EC"/>
</dbReference>
<keyword evidence="11" id="KW-0443">Lipid metabolism</keyword>
<evidence type="ECO:0000259" key="12">
    <source>
        <dbReference type="Pfam" id="PF00549"/>
    </source>
</evidence>
<evidence type="ECO:0000259" key="13">
    <source>
        <dbReference type="Pfam" id="PF02629"/>
    </source>
</evidence>
<dbReference type="GO" id="GO:0006633">
    <property type="term" value="P:fatty acid biosynthetic process"/>
    <property type="evidence" value="ECO:0007669"/>
    <property type="project" value="TreeGrafter"/>
</dbReference>
<dbReference type="AlphaFoldDB" id="A0A5B9DD49"/>
<evidence type="ECO:0000256" key="10">
    <source>
        <dbReference type="ARBA" id="ARBA00022842"/>
    </source>
</evidence>
<dbReference type="KEGG" id="psyt:DSAG12_02466"/>
<comment type="subcellular location">
    <subcellularLocation>
        <location evidence="1">Cytoplasm</location>
    </subcellularLocation>
</comment>
<accession>A0A5B9DD49</accession>
<dbReference type="GO" id="GO:0005524">
    <property type="term" value="F:ATP binding"/>
    <property type="evidence" value="ECO:0007669"/>
    <property type="project" value="UniProtKB-KW"/>
</dbReference>
<reference evidence="14 15" key="2">
    <citation type="journal article" date="2024" name="Int. J. Syst. Evol. Microbiol.">
        <title>Promethearchaeum syntrophicum gen. nov., sp. nov., an anaerobic, obligately syntrophic archaeon, the first isolate of the lineage 'Asgard' archaea, and proposal of the new archaeal phylum Promethearchaeota phyl. nov. and kingdom Promethearchaeati regn. nov.</title>
        <authorList>
            <person name="Imachi H."/>
            <person name="Nobu M.K."/>
            <person name="Kato S."/>
            <person name="Takaki Y."/>
            <person name="Miyazaki M."/>
            <person name="Miyata M."/>
            <person name="Ogawara M."/>
            <person name="Saito Y."/>
            <person name="Sakai S."/>
            <person name="Tahara Y.O."/>
            <person name="Takano Y."/>
            <person name="Tasumi E."/>
            <person name="Uematsu K."/>
            <person name="Yoshimura T."/>
            <person name="Itoh T."/>
            <person name="Ohkuma M."/>
            <person name="Takai K."/>
        </authorList>
    </citation>
    <scope>NUCLEOTIDE SEQUENCE [LARGE SCALE GENOMIC DNA]</scope>
    <source>
        <strain evidence="14 15">MK-D1</strain>
    </source>
</reference>
<dbReference type="GO" id="GO:0006085">
    <property type="term" value="P:acetyl-CoA biosynthetic process"/>
    <property type="evidence" value="ECO:0007669"/>
    <property type="project" value="TreeGrafter"/>
</dbReference>
<dbReference type="InterPro" id="IPR016143">
    <property type="entry name" value="Citrate_synth-like_sm_a-sub"/>
</dbReference>
<evidence type="ECO:0000256" key="7">
    <source>
        <dbReference type="ARBA" id="ARBA00022723"/>
    </source>
</evidence>
<keyword evidence="9" id="KW-0067">ATP-binding</keyword>
<dbReference type="OrthoDB" id="21302at2157"/>
<dbReference type="RefSeq" id="WP_170311417.1">
    <property type="nucleotide sequence ID" value="NZ_CP042905.2"/>
</dbReference>
<dbReference type="InterPro" id="IPR036291">
    <property type="entry name" value="NAD(P)-bd_dom_sf"/>
</dbReference>
<feature type="domain" description="ATP-citrate synthase/succinyl-CoA ligase C-terminal" evidence="12">
    <location>
        <begin position="176"/>
        <end position="299"/>
    </location>
</feature>
<dbReference type="Gene3D" id="1.10.580.10">
    <property type="entry name" value="Citrate Synthase, domain 1"/>
    <property type="match status" value="1"/>
</dbReference>
<dbReference type="CDD" id="cd06100">
    <property type="entry name" value="CCL_ACL-C"/>
    <property type="match status" value="1"/>
</dbReference>
<dbReference type="GeneID" id="41330451"/>
<dbReference type="InterPro" id="IPR003781">
    <property type="entry name" value="CoA-bd"/>
</dbReference>
<dbReference type="PROSITE" id="PS00399">
    <property type="entry name" value="SUCCINYL_COA_LIG_2"/>
    <property type="match status" value="1"/>
</dbReference>
<keyword evidence="8" id="KW-0547">Nucleotide-binding</keyword>
<dbReference type="GO" id="GO:0046872">
    <property type="term" value="F:metal ion binding"/>
    <property type="evidence" value="ECO:0007669"/>
    <property type="project" value="UniProtKB-KW"/>
</dbReference>
<dbReference type="PANTHER" id="PTHR23118">
    <property type="entry name" value="ATP-CITRATE SYNTHASE"/>
    <property type="match status" value="1"/>
</dbReference>
<dbReference type="PROSITE" id="PS01216">
    <property type="entry name" value="SUCCINYL_COA_LIG_1"/>
    <property type="match status" value="1"/>
</dbReference>